<proteinExistence type="predicted"/>
<comment type="caution">
    <text evidence="3">The sequence shown here is derived from an EMBL/GenBank/DDBJ whole genome shotgun (WGS) entry which is preliminary data.</text>
</comment>
<feature type="region of interest" description="Disordered" evidence="1">
    <location>
        <begin position="25"/>
        <end position="47"/>
    </location>
</feature>
<name>A0A919RJT7_9ACTN</name>
<keyword evidence="2" id="KW-0732">Signal</keyword>
<keyword evidence="4" id="KW-1185">Reference proteome</keyword>
<evidence type="ECO:0000313" key="4">
    <source>
        <dbReference type="Proteomes" id="UP000606172"/>
    </source>
</evidence>
<feature type="compositionally biased region" description="Low complexity" evidence="1">
    <location>
        <begin position="29"/>
        <end position="44"/>
    </location>
</feature>
<accession>A0A919RJT7</accession>
<dbReference type="EMBL" id="BOOW01000020">
    <property type="protein sequence ID" value="GII93219.1"/>
    <property type="molecule type" value="Genomic_DNA"/>
</dbReference>
<organism evidence="3 4">
    <name type="scientific">Sinosporangium siamense</name>
    <dbReference type="NCBI Taxonomy" id="1367973"/>
    <lineage>
        <taxon>Bacteria</taxon>
        <taxon>Bacillati</taxon>
        <taxon>Actinomycetota</taxon>
        <taxon>Actinomycetes</taxon>
        <taxon>Streptosporangiales</taxon>
        <taxon>Streptosporangiaceae</taxon>
        <taxon>Sinosporangium</taxon>
    </lineage>
</organism>
<feature type="signal peptide" evidence="2">
    <location>
        <begin position="1"/>
        <end position="18"/>
    </location>
</feature>
<feature type="chain" id="PRO_5039225628" evidence="2">
    <location>
        <begin position="19"/>
        <end position="294"/>
    </location>
</feature>
<reference evidence="3" key="1">
    <citation type="submission" date="2021-01" db="EMBL/GenBank/DDBJ databases">
        <title>Whole genome shotgun sequence of Sinosporangium siamense NBRC 109515.</title>
        <authorList>
            <person name="Komaki H."/>
            <person name="Tamura T."/>
        </authorList>
    </citation>
    <scope>NUCLEOTIDE SEQUENCE</scope>
    <source>
        <strain evidence="3">NBRC 109515</strain>
    </source>
</reference>
<dbReference type="Proteomes" id="UP000606172">
    <property type="component" value="Unassembled WGS sequence"/>
</dbReference>
<gene>
    <name evidence="3" type="ORF">Ssi02_34500</name>
</gene>
<evidence type="ECO:0000256" key="1">
    <source>
        <dbReference type="SAM" id="MobiDB-lite"/>
    </source>
</evidence>
<sequence>MSARLYTGILALSLAALAGCGGQGERNTAAPAGAPASEGAPAAGQDRQQLVQSHLVGCMKEKGFKYIAYARPLVKSEEERKMKSGDYETMKKHRSKYGYGAFAHEVYPDELSAESTSANPNDKIVASLSTTQRTAHRNAQEACSVEAAKSVLGMKVSNYDDVLESQATAIKSARDRSLDGDTALVQSAQKFGECMKGRGYEVASLKPTEIATRGENHFFGERAEALGHTLEAMKAGGPRKLAPEQARAALTREIKDALDDLECGKDFYAAYLPKNLDVTNQVRQANDLDTGFTW</sequence>
<evidence type="ECO:0000256" key="2">
    <source>
        <dbReference type="SAM" id="SignalP"/>
    </source>
</evidence>
<evidence type="ECO:0000313" key="3">
    <source>
        <dbReference type="EMBL" id="GII93219.1"/>
    </source>
</evidence>
<dbReference type="PROSITE" id="PS51257">
    <property type="entry name" value="PROKAR_LIPOPROTEIN"/>
    <property type="match status" value="1"/>
</dbReference>
<dbReference type="RefSeq" id="WP_204026481.1">
    <property type="nucleotide sequence ID" value="NZ_BOOW01000020.1"/>
</dbReference>
<dbReference type="AlphaFoldDB" id="A0A919RJT7"/>
<protein>
    <submittedName>
        <fullName evidence="3">Uncharacterized protein</fullName>
    </submittedName>
</protein>